<dbReference type="InterPro" id="IPR036867">
    <property type="entry name" value="R3H_dom_sf"/>
</dbReference>
<dbReference type="InterPro" id="IPR056234">
    <property type="entry name" value="RRM_NFXL1"/>
</dbReference>
<feature type="compositionally biased region" description="Polar residues" evidence="1">
    <location>
        <begin position="1043"/>
        <end position="1060"/>
    </location>
</feature>
<feature type="region of interest" description="Disordered" evidence="1">
    <location>
        <begin position="938"/>
        <end position="980"/>
    </location>
</feature>
<feature type="compositionally biased region" description="Polar residues" evidence="1">
    <location>
        <begin position="228"/>
        <end position="245"/>
    </location>
</feature>
<dbReference type="PANTHER" id="PTHR12360:SF12">
    <property type="entry name" value="TRANSCRIPTIONAL REPRESSOR NF-X1"/>
    <property type="match status" value="1"/>
</dbReference>
<gene>
    <name evidence="3" type="ORF">R1flu_025394</name>
</gene>
<organism evidence="3 4">
    <name type="scientific">Riccia fluitans</name>
    <dbReference type="NCBI Taxonomy" id="41844"/>
    <lineage>
        <taxon>Eukaryota</taxon>
        <taxon>Viridiplantae</taxon>
        <taxon>Streptophyta</taxon>
        <taxon>Embryophyta</taxon>
        <taxon>Marchantiophyta</taxon>
        <taxon>Marchantiopsida</taxon>
        <taxon>Marchantiidae</taxon>
        <taxon>Marchantiales</taxon>
        <taxon>Ricciaceae</taxon>
        <taxon>Riccia</taxon>
    </lineage>
</organism>
<feature type="region of interest" description="Disordered" evidence="1">
    <location>
        <begin position="109"/>
        <end position="326"/>
    </location>
</feature>
<feature type="compositionally biased region" description="Acidic residues" evidence="1">
    <location>
        <begin position="1061"/>
        <end position="1070"/>
    </location>
</feature>
<evidence type="ECO:0000256" key="1">
    <source>
        <dbReference type="SAM" id="MobiDB-lite"/>
    </source>
</evidence>
<keyword evidence="4" id="KW-1185">Reference proteome</keyword>
<dbReference type="Pfam" id="PF01424">
    <property type="entry name" value="R3H"/>
    <property type="match status" value="1"/>
</dbReference>
<dbReference type="Proteomes" id="UP001605036">
    <property type="component" value="Unassembled WGS sequence"/>
</dbReference>
<evidence type="ECO:0000313" key="4">
    <source>
        <dbReference type="Proteomes" id="UP001605036"/>
    </source>
</evidence>
<comment type="caution">
    <text evidence="3">The sequence shown here is derived from an EMBL/GenBank/DDBJ whole genome shotgun (WGS) entry which is preliminary data.</text>
</comment>
<reference evidence="3 4" key="1">
    <citation type="submission" date="2024-09" db="EMBL/GenBank/DDBJ databases">
        <title>Chromosome-scale assembly of Riccia fluitans.</title>
        <authorList>
            <person name="Paukszto L."/>
            <person name="Sawicki J."/>
            <person name="Karawczyk K."/>
            <person name="Piernik-Szablinska J."/>
            <person name="Szczecinska M."/>
            <person name="Mazdziarz M."/>
        </authorList>
    </citation>
    <scope>NUCLEOTIDE SEQUENCE [LARGE SCALE GENOMIC DNA]</scope>
    <source>
        <strain evidence="3">Rf_01</strain>
        <tissue evidence="3">Aerial parts of the thallus</tissue>
    </source>
</reference>
<dbReference type="SUPFAM" id="SSF82708">
    <property type="entry name" value="R3H domain"/>
    <property type="match status" value="1"/>
</dbReference>
<feature type="region of interest" description="Disordered" evidence="1">
    <location>
        <begin position="402"/>
        <end position="435"/>
    </location>
</feature>
<dbReference type="AlphaFoldDB" id="A0ABD1XXM2"/>
<evidence type="ECO:0000313" key="3">
    <source>
        <dbReference type="EMBL" id="KAL2613702.1"/>
    </source>
</evidence>
<feature type="compositionally biased region" description="Basic and acidic residues" evidence="1">
    <location>
        <begin position="292"/>
        <end position="317"/>
    </location>
</feature>
<feature type="compositionally biased region" description="Polar residues" evidence="1">
    <location>
        <begin position="273"/>
        <end position="284"/>
    </location>
</feature>
<dbReference type="GO" id="GO:0003676">
    <property type="term" value="F:nucleic acid binding"/>
    <property type="evidence" value="ECO:0007669"/>
    <property type="project" value="UniProtKB-UniRule"/>
</dbReference>
<dbReference type="InterPro" id="IPR001374">
    <property type="entry name" value="R3H_dom"/>
</dbReference>
<feature type="region of interest" description="Disordered" evidence="1">
    <location>
        <begin position="364"/>
        <end position="390"/>
    </location>
</feature>
<dbReference type="CDD" id="cd06008">
    <property type="entry name" value="NF-X1-zinc-finger"/>
    <property type="match status" value="1"/>
</dbReference>
<accession>A0ABD1XXM2</accession>
<dbReference type="InterPro" id="IPR034078">
    <property type="entry name" value="NFX1_fam"/>
</dbReference>
<dbReference type="PANTHER" id="PTHR12360">
    <property type="entry name" value="NUCLEAR TRANSCRIPTION FACTOR, X-BOX BINDING 1 NFX1"/>
    <property type="match status" value="1"/>
</dbReference>
<name>A0ABD1XXM2_9MARC</name>
<feature type="compositionally biased region" description="Low complexity" evidence="1">
    <location>
        <begin position="369"/>
        <end position="379"/>
    </location>
</feature>
<feature type="compositionally biased region" description="Basic and acidic residues" evidence="1">
    <location>
        <begin position="381"/>
        <end position="390"/>
    </location>
</feature>
<protein>
    <recommendedName>
        <fullName evidence="2">R3H domain-containing protein</fullName>
    </recommendedName>
</protein>
<proteinExistence type="predicted"/>
<feature type="domain" description="R3H" evidence="2">
    <location>
        <begin position="740"/>
        <end position="806"/>
    </location>
</feature>
<sequence>MEEARETSNHGLPAKDRLGRGSIAIRFFPGTSSSVKSKIVSSSFGLLNEFVGIPFFRAIEVAAKSVSQHRDTDLATREPGVVMDESSGNFSRGSVDEVASFVGQIYLGDEAGGRGDPRSQRGASSRGYRRGGFHQRGRNFQNVTRQDRASGEAIDSLSDSPRSGEFSASGVSGLPILNAYTSPEVLGFPRENSHDDRRTNAGGEGSFRGDRPFGAVAEPPSPLDDYRNFQNDHNTDFQNYRGNQQQRHRVGYEANRFGGSRRGGGRAQRFSERTSSNGSQTPPQTGRRGGRVYHDAEHPRRADVVRRGRQDENRQEEFPGSGIYSGVEQGTAAQLEYSEYASSEFGSTTSSNYRREGRFVGDAGFVNRSGSSSSYNEPSENSDRVKGGGDDVRSAIREAAYRGNKSSGGQQGQRRDSQQKPAGRGGAQAENGGSLWRAKKSQVPQLVQELEERLTRGTIECMICYDMWRLQRLVLVARRHSLADVASKKLSAVAGTFVSGSLCVGAILAPEFVMKDLAKLARSRNAAAAHPRGLSLVTFHKEIRSLVEAKKKRIRVFFYVKGSAGRRRAAGDIGATTDAARWRRLELELLTCSMSLFSRSFLVLAPCGAPRRECAHTCVASCHPSTPCPDNRCKVVVRITCGCGRMSGEVPCDAGGNGTRLSAETEMILSRLPGPLQPLPQGSERVALGQRKMSCDDECAKLEKRRLLADAFGVEMSGDGTGGDAKSSELLLNEMVRRDPQWILAVEERFKSLLLGPKSQNLKVHVFCPMPKEKREVIHLLAERWSLSVSSAGREPRRFPIAHVTNKSKVPYTRLLSKSQTLPSPGLFPPPAFNPAVDMEPGLVIAFYDVPREVDMSGLVLRFAGECELVWLNDKNALAVFGDAARAATALRRVDHTSVYKGAISVPGSAVHSKGAWGQAAAAGSSFAAKASAKKKAVQQESSSWVEDAWGEENRKTSKEQLTGAWQRKDPPITIKNPWGALEQTKVRAGDAQLRDSYVSSQPLHVSTKEGENSAQAERTRLKPATTSGGEEEAGPSGVSKGPSFTSQTPENGSLVQQNSVEDDWERLLD</sequence>
<feature type="region of interest" description="Disordered" evidence="1">
    <location>
        <begin position="998"/>
        <end position="1070"/>
    </location>
</feature>
<dbReference type="PROSITE" id="PS51061">
    <property type="entry name" value="R3H"/>
    <property type="match status" value="1"/>
</dbReference>
<feature type="compositionally biased region" description="Basic residues" evidence="1">
    <location>
        <begin position="127"/>
        <end position="137"/>
    </location>
</feature>
<evidence type="ECO:0000259" key="2">
    <source>
        <dbReference type="PROSITE" id="PS51061"/>
    </source>
</evidence>
<dbReference type="EMBL" id="JBHFFA010000007">
    <property type="protein sequence ID" value="KAL2613702.1"/>
    <property type="molecule type" value="Genomic_DNA"/>
</dbReference>
<dbReference type="Pfam" id="PF24435">
    <property type="entry name" value="RRM_NFXL1"/>
    <property type="match status" value="1"/>
</dbReference>